<dbReference type="PANTHER" id="PTHR30033">
    <property type="entry name" value="FLAGELLAR HOOK-ASSOCIATED PROTEIN 1"/>
    <property type="match status" value="1"/>
</dbReference>
<feature type="domain" description="Flagellar hook-associated protein FlgK helical" evidence="10">
    <location>
        <begin position="93"/>
        <end position="324"/>
    </location>
</feature>
<keyword evidence="6" id="KW-0975">Bacterial flagellum</keyword>
<accession>A0ABT7SQ96</accession>
<reference evidence="11 12" key="1">
    <citation type="submission" date="2023-06" db="EMBL/GenBank/DDBJ databases">
        <title>Thiopseudomonas sp. CY1220 draft genome sequence.</title>
        <authorList>
            <person name="Zhao G."/>
            <person name="An M."/>
        </authorList>
    </citation>
    <scope>NUCLEOTIDE SEQUENCE [LARGE SCALE GENOMIC DNA]</scope>
    <source>
        <strain evidence="11 12">CY1220</strain>
    </source>
</reference>
<gene>
    <name evidence="11" type="primary">flgK</name>
    <name evidence="11" type="ORF">QEZ41_08695</name>
</gene>
<evidence type="ECO:0000256" key="2">
    <source>
        <dbReference type="ARBA" id="ARBA00004613"/>
    </source>
</evidence>
<comment type="similarity">
    <text evidence="3">Belongs to the flagella basal body rod proteins family.</text>
</comment>
<dbReference type="InterPro" id="IPR010930">
    <property type="entry name" value="Flg_bb/hook_C_dom"/>
</dbReference>
<dbReference type="NCBIfam" id="TIGR02492">
    <property type="entry name" value="flgK_ends"/>
    <property type="match status" value="1"/>
</dbReference>
<evidence type="ECO:0000256" key="3">
    <source>
        <dbReference type="ARBA" id="ARBA00009677"/>
    </source>
</evidence>
<evidence type="ECO:0000259" key="9">
    <source>
        <dbReference type="Pfam" id="PF21158"/>
    </source>
</evidence>
<dbReference type="Pfam" id="PF22638">
    <property type="entry name" value="FlgK_D1"/>
    <property type="match status" value="1"/>
</dbReference>
<name>A0ABT7SQ96_9GAMM</name>
<dbReference type="InterPro" id="IPR049119">
    <property type="entry name" value="FlgK_D2-like"/>
</dbReference>
<evidence type="ECO:0000256" key="6">
    <source>
        <dbReference type="ARBA" id="ARBA00023143"/>
    </source>
</evidence>
<sequence>MADLLNIGLSGLSAAKTNLSVTGHNITNVNTPGYSRQDTVQQTRPAQFSGAGYIGSGTSLVDIRRSYSEFLTTQLRSSTALNADVKAYKSQIDQLDSLLAGSTTGITPSLQSFFSAMQTAAEDPSNIPARQLVLAEAEGLTRRFNNIYDSINAQNEFINKQMQSVTGQVNRLAGTVAELNKAIAGVGANSHPPNDLLDARDEAVRELATFIGVTVVPQDNNSLNLFIGSGQPLVVGGQANSIEAVQGNADPTRFDINFISGGSTQNISKMITGGEMGGLLRFREEVLDQTFNSVGRLALSINQEVNSLLGQGLDLKGNVGTALFNNINDPKLMGLRVLPMQSNVSAVSGEIRINNTKLLTASDYRLEYNGTGYSAFRISDGAQIQVTDVADPITNEVSLSFTDLPIPGRDQGFSMTLSGTPNPGDQFLLQPTRRGATDVEAVLDQADQLAFAAPLRSEANLQNKGTGTVGQPSVDMVLNNPATPLPDNFVADKLNLDNLQALDNLELVFNAATNELEFASLPAGVSITAVPQEGQAAPGAHPGLTITPGQTNTLSYAIQVNVGSEVQSYTVKQTISGTPQNGDRFSVSFNQHGVSDNRNALKLADLQNKQVVGLDAKVKDIATGMSFTDDYGNTIERVGTLTAQARQDDIATGAVLQQATDNRDSLSGVNLDEEAANLIKFEQYYNASAQIIQVARSLFDTLISTFR</sequence>
<feature type="domain" description="Flagellar basal-body/hook protein C-terminal" evidence="8">
    <location>
        <begin position="667"/>
        <end position="704"/>
    </location>
</feature>
<evidence type="ECO:0000259" key="8">
    <source>
        <dbReference type="Pfam" id="PF06429"/>
    </source>
</evidence>
<keyword evidence="12" id="KW-1185">Reference proteome</keyword>
<keyword evidence="11" id="KW-0966">Cell projection</keyword>
<keyword evidence="11" id="KW-0282">Flagellum</keyword>
<evidence type="ECO:0000256" key="4">
    <source>
        <dbReference type="ARBA" id="ARBA00016244"/>
    </source>
</evidence>
<keyword evidence="5" id="KW-0964">Secreted</keyword>
<evidence type="ECO:0000256" key="5">
    <source>
        <dbReference type="ARBA" id="ARBA00022525"/>
    </source>
</evidence>
<keyword evidence="11" id="KW-0969">Cilium</keyword>
<evidence type="ECO:0000313" key="12">
    <source>
        <dbReference type="Proteomes" id="UP001241056"/>
    </source>
</evidence>
<evidence type="ECO:0000259" key="7">
    <source>
        <dbReference type="Pfam" id="PF00460"/>
    </source>
</evidence>
<dbReference type="InterPro" id="IPR002371">
    <property type="entry name" value="FlgK"/>
</dbReference>
<evidence type="ECO:0000313" key="11">
    <source>
        <dbReference type="EMBL" id="MDM7858351.1"/>
    </source>
</evidence>
<comment type="caution">
    <text evidence="11">The sequence shown here is derived from an EMBL/GenBank/DDBJ whole genome shotgun (WGS) entry which is preliminary data.</text>
</comment>
<protein>
    <recommendedName>
        <fullName evidence="4">Flagellar hook-associated protein 1</fullName>
    </recommendedName>
</protein>
<feature type="domain" description="Flagellar hook-associated protein 1 D2-like" evidence="9">
    <location>
        <begin position="351"/>
        <end position="431"/>
    </location>
</feature>
<dbReference type="Pfam" id="PF21158">
    <property type="entry name" value="flgK_1st_1"/>
    <property type="match status" value="1"/>
</dbReference>
<dbReference type="EMBL" id="JAUCDY010000010">
    <property type="protein sequence ID" value="MDM7858351.1"/>
    <property type="molecule type" value="Genomic_DNA"/>
</dbReference>
<organism evidence="11 12">
    <name type="scientific">Thiopseudomonas acetoxidans</name>
    <dbReference type="NCBI Taxonomy" id="3041622"/>
    <lineage>
        <taxon>Bacteria</taxon>
        <taxon>Pseudomonadati</taxon>
        <taxon>Pseudomonadota</taxon>
        <taxon>Gammaproteobacteria</taxon>
        <taxon>Pseudomonadales</taxon>
        <taxon>Pseudomonadaceae</taxon>
        <taxon>Thiopseudomonas</taxon>
    </lineage>
</organism>
<dbReference type="PANTHER" id="PTHR30033:SF1">
    <property type="entry name" value="FLAGELLAR HOOK-ASSOCIATED PROTEIN 1"/>
    <property type="match status" value="1"/>
</dbReference>
<dbReference type="PRINTS" id="PR01005">
    <property type="entry name" value="FLGHOOKAP1"/>
</dbReference>
<dbReference type="RefSeq" id="WP_289411049.1">
    <property type="nucleotide sequence ID" value="NZ_JAUCDY010000010.1"/>
</dbReference>
<dbReference type="Pfam" id="PF06429">
    <property type="entry name" value="Flg_bbr_C"/>
    <property type="match status" value="1"/>
</dbReference>
<dbReference type="InterPro" id="IPR001444">
    <property type="entry name" value="Flag_bb_rod_N"/>
</dbReference>
<evidence type="ECO:0000256" key="1">
    <source>
        <dbReference type="ARBA" id="ARBA00004365"/>
    </source>
</evidence>
<proteinExistence type="inferred from homology"/>
<dbReference type="Proteomes" id="UP001241056">
    <property type="component" value="Unassembled WGS sequence"/>
</dbReference>
<dbReference type="SUPFAM" id="SSF64518">
    <property type="entry name" value="Phase 1 flagellin"/>
    <property type="match status" value="2"/>
</dbReference>
<dbReference type="InterPro" id="IPR053927">
    <property type="entry name" value="FlgK_helical"/>
</dbReference>
<feature type="domain" description="Flagellar basal body rod protein N-terminal" evidence="7">
    <location>
        <begin position="5"/>
        <end position="34"/>
    </location>
</feature>
<dbReference type="Pfam" id="PF00460">
    <property type="entry name" value="Flg_bb_rod"/>
    <property type="match status" value="1"/>
</dbReference>
<comment type="subcellular location">
    <subcellularLocation>
        <location evidence="1">Bacterial flagellum</location>
    </subcellularLocation>
    <subcellularLocation>
        <location evidence="2">Secreted</location>
    </subcellularLocation>
</comment>
<evidence type="ECO:0000259" key="10">
    <source>
        <dbReference type="Pfam" id="PF22638"/>
    </source>
</evidence>